<dbReference type="InterPro" id="IPR005829">
    <property type="entry name" value="Sugar_transporter_CS"/>
</dbReference>
<feature type="transmembrane region" description="Helical" evidence="7">
    <location>
        <begin position="371"/>
        <end position="397"/>
    </location>
</feature>
<dbReference type="Proteomes" id="UP000600865">
    <property type="component" value="Unassembled WGS sequence"/>
</dbReference>
<comment type="subcellular location">
    <subcellularLocation>
        <location evidence="1">Cell membrane</location>
        <topology evidence="1">Multi-pass membrane protein</topology>
    </subcellularLocation>
</comment>
<keyword evidence="2" id="KW-0813">Transport</keyword>
<feature type="transmembrane region" description="Helical" evidence="7">
    <location>
        <begin position="51"/>
        <end position="72"/>
    </location>
</feature>
<dbReference type="PROSITE" id="PS50850">
    <property type="entry name" value="MFS"/>
    <property type="match status" value="1"/>
</dbReference>
<comment type="caution">
    <text evidence="9">The sequence shown here is derived from an EMBL/GenBank/DDBJ whole genome shotgun (WGS) entry which is preliminary data.</text>
</comment>
<reference evidence="9 10" key="1">
    <citation type="journal article" date="2014" name="Int. J. Syst. Evol. Microbiol.">
        <title>Complete genome sequence of Corynebacterium casei LMG S-19264T (=DSM 44701T), isolated from a smear-ripened cheese.</title>
        <authorList>
            <consortium name="US DOE Joint Genome Institute (JGI-PGF)"/>
            <person name="Walter F."/>
            <person name="Albersmeier A."/>
            <person name="Kalinowski J."/>
            <person name="Ruckert C."/>
        </authorList>
    </citation>
    <scope>NUCLEOTIDE SEQUENCE [LARGE SCALE GENOMIC DNA]</scope>
    <source>
        <strain evidence="9 10">KCTC 23968</strain>
    </source>
</reference>
<keyword evidence="6 7" id="KW-0472">Membrane</keyword>
<dbReference type="GO" id="GO:0005886">
    <property type="term" value="C:plasma membrane"/>
    <property type="evidence" value="ECO:0007669"/>
    <property type="project" value="UniProtKB-SubCell"/>
</dbReference>
<feature type="transmembrane region" description="Helical" evidence="7">
    <location>
        <begin position="311"/>
        <end position="331"/>
    </location>
</feature>
<dbReference type="GO" id="GO:0022857">
    <property type="term" value="F:transmembrane transporter activity"/>
    <property type="evidence" value="ECO:0007669"/>
    <property type="project" value="InterPro"/>
</dbReference>
<dbReference type="InterPro" id="IPR010290">
    <property type="entry name" value="TM_effector"/>
</dbReference>
<evidence type="ECO:0000256" key="7">
    <source>
        <dbReference type="SAM" id="Phobius"/>
    </source>
</evidence>
<feature type="transmembrane region" description="Helical" evidence="7">
    <location>
        <begin position="147"/>
        <end position="170"/>
    </location>
</feature>
<dbReference type="EMBL" id="BMYV01000002">
    <property type="protein sequence ID" value="GGX69545.1"/>
    <property type="molecule type" value="Genomic_DNA"/>
</dbReference>
<dbReference type="PANTHER" id="PTHR23513:SF9">
    <property type="entry name" value="ENTEROBACTIN EXPORTER ENTS"/>
    <property type="match status" value="1"/>
</dbReference>
<evidence type="ECO:0000256" key="3">
    <source>
        <dbReference type="ARBA" id="ARBA00022475"/>
    </source>
</evidence>
<keyword evidence="3" id="KW-1003">Cell membrane</keyword>
<dbReference type="InterPro" id="IPR020846">
    <property type="entry name" value="MFS_dom"/>
</dbReference>
<evidence type="ECO:0000313" key="10">
    <source>
        <dbReference type="Proteomes" id="UP000600865"/>
    </source>
</evidence>
<feature type="transmembrane region" description="Helical" evidence="7">
    <location>
        <begin position="255"/>
        <end position="279"/>
    </location>
</feature>
<feature type="transmembrane region" description="Helical" evidence="7">
    <location>
        <begin position="23"/>
        <end position="45"/>
    </location>
</feature>
<protein>
    <submittedName>
        <fullName evidence="9">MFS transporter</fullName>
    </submittedName>
</protein>
<sequence length="415" mass="43899">MSSPTTDEDRFAAFRHSAFKRYFWARFITSSATQIVSVAVGWQLWEQTKNALLLGLIGLVQFLPALTLVLVTGLASDRLGRRRVMATATTLEMFCAATILGLAVTGNFSPVLVLSALTVFGIARAFYTPASSSLVVNVVPQADFSNAIGWVTLTWQLAAIVGPAAGGLLFGISGPFAYGVAAVMFAISTVLILSIPKPNQDMETDPTSWSMILGGFRYIWKEKVVLGAISLDMFAVLLGGAVALLPIYASDILDVGVIGLGLLRAAPAVGAVLMIGVLIRFPVRDHAGFILLLSVAAFGGATAVFGVSTLAWVSILALAFVGAFDMISVYIREILLQLWTPDRVRGRVNAVNSIFLGASNELGEFRAGTMAAVYGAVFTVTAGGVAAVGVAAIWRVIFPKMSQTKKLEAPDLGED</sequence>
<keyword evidence="10" id="KW-1185">Reference proteome</keyword>
<keyword evidence="5 7" id="KW-1133">Transmembrane helix</keyword>
<feature type="transmembrane region" description="Helical" evidence="7">
    <location>
        <begin position="224"/>
        <end position="249"/>
    </location>
</feature>
<feature type="transmembrane region" description="Helical" evidence="7">
    <location>
        <begin position="84"/>
        <end position="104"/>
    </location>
</feature>
<evidence type="ECO:0000256" key="5">
    <source>
        <dbReference type="ARBA" id="ARBA00022989"/>
    </source>
</evidence>
<evidence type="ECO:0000256" key="2">
    <source>
        <dbReference type="ARBA" id="ARBA00022448"/>
    </source>
</evidence>
<dbReference type="SUPFAM" id="SSF103473">
    <property type="entry name" value="MFS general substrate transporter"/>
    <property type="match status" value="1"/>
</dbReference>
<feature type="transmembrane region" description="Helical" evidence="7">
    <location>
        <begin position="286"/>
        <end position="305"/>
    </location>
</feature>
<evidence type="ECO:0000313" key="9">
    <source>
        <dbReference type="EMBL" id="GGX69545.1"/>
    </source>
</evidence>
<feature type="transmembrane region" description="Helical" evidence="7">
    <location>
        <begin position="176"/>
        <end position="195"/>
    </location>
</feature>
<feature type="transmembrane region" description="Helical" evidence="7">
    <location>
        <begin position="110"/>
        <end position="127"/>
    </location>
</feature>
<dbReference type="Pfam" id="PF05977">
    <property type="entry name" value="MFS_3"/>
    <property type="match status" value="1"/>
</dbReference>
<proteinExistence type="predicted"/>
<evidence type="ECO:0000256" key="1">
    <source>
        <dbReference type="ARBA" id="ARBA00004651"/>
    </source>
</evidence>
<name>A0A918KNE8_9PROT</name>
<evidence type="ECO:0000256" key="6">
    <source>
        <dbReference type="ARBA" id="ARBA00023136"/>
    </source>
</evidence>
<dbReference type="CDD" id="cd06173">
    <property type="entry name" value="MFS_MefA_like"/>
    <property type="match status" value="1"/>
</dbReference>
<organism evidence="9 10">
    <name type="scientific">Litorimonas cladophorae</name>
    <dbReference type="NCBI Taxonomy" id="1220491"/>
    <lineage>
        <taxon>Bacteria</taxon>
        <taxon>Pseudomonadati</taxon>
        <taxon>Pseudomonadota</taxon>
        <taxon>Alphaproteobacteria</taxon>
        <taxon>Maricaulales</taxon>
        <taxon>Robiginitomaculaceae</taxon>
    </lineage>
</organism>
<gene>
    <name evidence="9" type="ORF">GCM10011309_19460</name>
</gene>
<dbReference type="PROSITE" id="PS00216">
    <property type="entry name" value="SUGAR_TRANSPORT_1"/>
    <property type="match status" value="1"/>
</dbReference>
<dbReference type="AlphaFoldDB" id="A0A918KNE8"/>
<dbReference type="Gene3D" id="1.20.1250.20">
    <property type="entry name" value="MFS general substrate transporter like domains"/>
    <property type="match status" value="1"/>
</dbReference>
<dbReference type="RefSeq" id="WP_189584972.1">
    <property type="nucleotide sequence ID" value="NZ_BMYV01000002.1"/>
</dbReference>
<keyword evidence="4 7" id="KW-0812">Transmembrane</keyword>
<dbReference type="PANTHER" id="PTHR23513">
    <property type="entry name" value="INTEGRAL MEMBRANE EFFLUX PROTEIN-RELATED"/>
    <property type="match status" value="1"/>
</dbReference>
<evidence type="ECO:0000256" key="4">
    <source>
        <dbReference type="ARBA" id="ARBA00022692"/>
    </source>
</evidence>
<feature type="domain" description="Major facilitator superfamily (MFS) profile" evidence="8">
    <location>
        <begin position="1"/>
        <end position="401"/>
    </location>
</feature>
<accession>A0A918KNE8</accession>
<dbReference type="InterPro" id="IPR036259">
    <property type="entry name" value="MFS_trans_sf"/>
</dbReference>
<evidence type="ECO:0000259" key="8">
    <source>
        <dbReference type="PROSITE" id="PS50850"/>
    </source>
</evidence>